<evidence type="ECO:0000256" key="5">
    <source>
        <dbReference type="ARBA" id="ARBA00023136"/>
    </source>
</evidence>
<evidence type="ECO:0000256" key="1">
    <source>
        <dbReference type="ARBA" id="ARBA00004141"/>
    </source>
</evidence>
<evidence type="ECO:0000313" key="8">
    <source>
        <dbReference type="Proteomes" id="UP001596958"/>
    </source>
</evidence>
<evidence type="ECO:0000256" key="2">
    <source>
        <dbReference type="ARBA" id="ARBA00007511"/>
    </source>
</evidence>
<comment type="similarity">
    <text evidence="2">Belongs to the TerC family.</text>
</comment>
<keyword evidence="5 6" id="KW-0472">Membrane</keyword>
<dbReference type="PANTHER" id="PTHR30238">
    <property type="entry name" value="MEMBRANE BOUND PREDICTED REDOX MODULATOR"/>
    <property type="match status" value="1"/>
</dbReference>
<keyword evidence="4 6" id="KW-1133">Transmembrane helix</keyword>
<evidence type="ECO:0000313" key="7">
    <source>
        <dbReference type="EMBL" id="MFD0752205.1"/>
    </source>
</evidence>
<feature type="transmembrane region" description="Helical" evidence="6">
    <location>
        <begin position="116"/>
        <end position="137"/>
    </location>
</feature>
<name>A0ABW2Z270_9SPHI</name>
<dbReference type="Pfam" id="PF03741">
    <property type="entry name" value="TerC"/>
    <property type="match status" value="1"/>
</dbReference>
<keyword evidence="8" id="KW-1185">Reference proteome</keyword>
<feature type="transmembrane region" description="Helical" evidence="6">
    <location>
        <begin position="231"/>
        <end position="251"/>
    </location>
</feature>
<comment type="caution">
    <text evidence="7">The sequence shown here is derived from an EMBL/GenBank/DDBJ whole genome shotgun (WGS) entry which is preliminary data.</text>
</comment>
<dbReference type="NCBIfam" id="TIGR03716">
    <property type="entry name" value="R_switched_YkoY"/>
    <property type="match status" value="1"/>
</dbReference>
<accession>A0ABW2Z270</accession>
<dbReference type="InterPro" id="IPR005496">
    <property type="entry name" value="Integral_membrane_TerC"/>
</dbReference>
<feature type="transmembrane region" description="Helical" evidence="6">
    <location>
        <begin position="12"/>
        <end position="31"/>
    </location>
</feature>
<dbReference type="Proteomes" id="UP001596958">
    <property type="component" value="Unassembled WGS sequence"/>
</dbReference>
<organism evidence="7 8">
    <name type="scientific">Mucilaginibacter calamicampi</name>
    <dbReference type="NCBI Taxonomy" id="1302352"/>
    <lineage>
        <taxon>Bacteria</taxon>
        <taxon>Pseudomonadati</taxon>
        <taxon>Bacteroidota</taxon>
        <taxon>Sphingobacteriia</taxon>
        <taxon>Sphingobacteriales</taxon>
        <taxon>Sphingobacteriaceae</taxon>
        <taxon>Mucilaginibacter</taxon>
    </lineage>
</organism>
<dbReference type="InterPro" id="IPR022493">
    <property type="entry name" value="CHP03716_TM_YkoY"/>
</dbReference>
<proteinExistence type="inferred from homology"/>
<feature type="transmembrane region" description="Helical" evidence="6">
    <location>
        <begin position="52"/>
        <end position="71"/>
    </location>
</feature>
<gene>
    <name evidence="7" type="ORF">ACFQZS_18775</name>
</gene>
<feature type="transmembrane region" description="Helical" evidence="6">
    <location>
        <begin position="157"/>
        <end position="174"/>
    </location>
</feature>
<comment type="subcellular location">
    <subcellularLocation>
        <location evidence="1">Membrane</location>
        <topology evidence="1">Multi-pass membrane protein</topology>
    </subcellularLocation>
</comment>
<feature type="transmembrane region" description="Helical" evidence="6">
    <location>
        <begin position="186"/>
        <end position="207"/>
    </location>
</feature>
<evidence type="ECO:0000256" key="3">
    <source>
        <dbReference type="ARBA" id="ARBA00022692"/>
    </source>
</evidence>
<evidence type="ECO:0000256" key="6">
    <source>
        <dbReference type="SAM" id="Phobius"/>
    </source>
</evidence>
<sequence>MDILHSLLGEDIKAGLLIILNLIVIESLLSVDNAAVLATMVLDLPKEQRNKALRYGIIGAYVFRGICLLLASWLVKVWWLKPLGGLYLIYLAFSYFKNKSAEKGEEEAVNKDESWLYKSTVGLIGPFWATVALVELMDLAFSIDNVFAAVAFTDHVFLIYTGVFIGILAMRFVAQAFVKLMEKFTFLEAIAFIVIGVLGIKLTSSIITDPSSFFYSNTPLTHAIAGEQMDMYVSIFTVVIFILPVLSSILFNYPRKNITKPEVAEAAEDVLDKS</sequence>
<dbReference type="RefSeq" id="WP_377102557.1">
    <property type="nucleotide sequence ID" value="NZ_JBHTHU010000022.1"/>
</dbReference>
<dbReference type="EMBL" id="JBHTHU010000022">
    <property type="protein sequence ID" value="MFD0752205.1"/>
    <property type="molecule type" value="Genomic_DNA"/>
</dbReference>
<keyword evidence="3 6" id="KW-0812">Transmembrane</keyword>
<protein>
    <submittedName>
        <fullName evidence="7">DUF475 domain-containing protein</fullName>
    </submittedName>
</protein>
<dbReference type="PANTHER" id="PTHR30238:SF4">
    <property type="entry name" value="SLL1022 PROTEIN"/>
    <property type="match status" value="1"/>
</dbReference>
<reference evidence="8" key="1">
    <citation type="journal article" date="2019" name="Int. J. Syst. Evol. Microbiol.">
        <title>The Global Catalogue of Microorganisms (GCM) 10K type strain sequencing project: providing services to taxonomists for standard genome sequencing and annotation.</title>
        <authorList>
            <consortium name="The Broad Institute Genomics Platform"/>
            <consortium name="The Broad Institute Genome Sequencing Center for Infectious Disease"/>
            <person name="Wu L."/>
            <person name="Ma J."/>
        </authorList>
    </citation>
    <scope>NUCLEOTIDE SEQUENCE [LARGE SCALE GENOMIC DNA]</scope>
    <source>
        <strain evidence="8">CCUG 63418</strain>
    </source>
</reference>
<feature type="transmembrane region" description="Helical" evidence="6">
    <location>
        <begin position="77"/>
        <end position="96"/>
    </location>
</feature>
<evidence type="ECO:0000256" key="4">
    <source>
        <dbReference type="ARBA" id="ARBA00022989"/>
    </source>
</evidence>